<evidence type="ECO:0000256" key="1">
    <source>
        <dbReference type="SAM" id="Phobius"/>
    </source>
</evidence>
<feature type="domain" description="HTH marR-type" evidence="2">
    <location>
        <begin position="245"/>
        <end position="295"/>
    </location>
</feature>
<keyword evidence="1" id="KW-0812">Transmembrane</keyword>
<evidence type="ECO:0000313" key="4">
    <source>
        <dbReference type="Proteomes" id="UP000073604"/>
    </source>
</evidence>
<dbReference type="InterPro" id="IPR036390">
    <property type="entry name" value="WH_DNA-bd_sf"/>
</dbReference>
<reference evidence="4" key="1">
    <citation type="submission" date="2016-03" db="EMBL/GenBank/DDBJ databases">
        <authorList>
            <person name="Oger P.M."/>
        </authorList>
    </citation>
    <scope>NUCLEOTIDE SEQUENCE [LARGE SCALE GENOMIC DNA]</scope>
    <source>
        <strain evidence="4">OG-1</strain>
        <plasmid evidence="4">Plasmid</plasmid>
    </source>
</reference>
<keyword evidence="4" id="KW-1185">Reference proteome</keyword>
<evidence type="ECO:0000313" key="3">
    <source>
        <dbReference type="EMBL" id="AMQ19605.1"/>
    </source>
</evidence>
<dbReference type="Gene3D" id="1.10.10.10">
    <property type="entry name" value="Winged helix-like DNA-binding domain superfamily/Winged helix DNA-binding domain"/>
    <property type="match status" value="1"/>
</dbReference>
<dbReference type="Proteomes" id="UP000073604">
    <property type="component" value="Plasmid unnamed"/>
</dbReference>
<keyword evidence="1" id="KW-1133">Transmembrane helix</keyword>
<feature type="transmembrane region" description="Helical" evidence="1">
    <location>
        <begin position="196"/>
        <end position="216"/>
    </location>
</feature>
<evidence type="ECO:0000259" key="2">
    <source>
        <dbReference type="Pfam" id="PF12802"/>
    </source>
</evidence>
<proteinExistence type="predicted"/>
<dbReference type="CDD" id="cd00090">
    <property type="entry name" value="HTH_ARSR"/>
    <property type="match status" value="1"/>
</dbReference>
<dbReference type="InterPro" id="IPR011991">
    <property type="entry name" value="ArsR-like_HTH"/>
</dbReference>
<dbReference type="InterPro" id="IPR036388">
    <property type="entry name" value="WH-like_DNA-bd_sf"/>
</dbReference>
<accession>A0A142CXV3</accession>
<name>A0A142CXV3_9EURY</name>
<sequence length="308" mass="34506">MLKKVLAAFLFLSLFLPFSAAQYTVEFNELVVYPDGYVKVVQAVRPAEYTVAVSIPLLDESPQGVMVVDEAGSPIPYEIANSTLTAYFENASLIKIIYYTSALTSKEGPVWKIKFTSNVPVRIHLPDNAVVVKLNEVPLQVDKNHLVMPPRNVSISYVIEKFSANDPAYSGDSSSGGNLSGVPPEASPNKGSGVNWLIYLLPALGLASLGAGYSVLKRKGEKSKDEKVALPMTREEYRRKLEESDLNSDEIRVLLYIYDRGGRTTQAEVKKMLNIPKTTAWRMFKRLEEMGFVRVYKKRRENWVELVF</sequence>
<dbReference type="GO" id="GO:0003700">
    <property type="term" value="F:DNA-binding transcription factor activity"/>
    <property type="evidence" value="ECO:0007669"/>
    <property type="project" value="InterPro"/>
</dbReference>
<keyword evidence="3" id="KW-0614">Plasmid</keyword>
<protein>
    <recommendedName>
        <fullName evidence="2">HTH marR-type domain-containing protein</fullName>
    </recommendedName>
</protein>
<geneLocation type="plasmid" evidence="4"/>
<organism evidence="3 4">
    <name type="scientific">Thermococcus peptonophilus</name>
    <dbReference type="NCBI Taxonomy" id="53952"/>
    <lineage>
        <taxon>Archaea</taxon>
        <taxon>Methanobacteriati</taxon>
        <taxon>Methanobacteriota</taxon>
        <taxon>Thermococci</taxon>
        <taxon>Thermococcales</taxon>
        <taxon>Thermococcaceae</taxon>
        <taxon>Thermococcus</taxon>
    </lineage>
</organism>
<dbReference type="OrthoDB" id="28494at2157"/>
<dbReference type="SUPFAM" id="SSF46785">
    <property type="entry name" value="Winged helix' DNA-binding domain"/>
    <property type="match status" value="1"/>
</dbReference>
<dbReference type="GeneID" id="27140933"/>
<keyword evidence="1" id="KW-0472">Membrane</keyword>
<dbReference type="RefSeq" id="WP_062390982.1">
    <property type="nucleotide sequence ID" value="NZ_CP014751.1"/>
</dbReference>
<dbReference type="AlphaFoldDB" id="A0A142CXV3"/>
<dbReference type="Pfam" id="PF12802">
    <property type="entry name" value="MarR_2"/>
    <property type="match status" value="1"/>
</dbReference>
<dbReference type="InterPro" id="IPR000835">
    <property type="entry name" value="HTH_MarR-typ"/>
</dbReference>
<gene>
    <name evidence="3" type="ORF">A0127_10255</name>
</gene>
<dbReference type="EMBL" id="CP014751">
    <property type="protein sequence ID" value="AMQ19605.1"/>
    <property type="molecule type" value="Genomic_DNA"/>
</dbReference>
<dbReference type="KEGG" id="tpep:A0127_10255"/>